<dbReference type="InterPro" id="IPR011047">
    <property type="entry name" value="Quinoprotein_ADH-like_sf"/>
</dbReference>
<proteinExistence type="predicted"/>
<evidence type="ECO:0000256" key="1">
    <source>
        <dbReference type="SAM" id="SignalP"/>
    </source>
</evidence>
<protein>
    <submittedName>
        <fullName evidence="2">Uncharacterized protein</fullName>
    </submittedName>
</protein>
<dbReference type="EMBL" id="AKKV01000042">
    <property type="protein sequence ID" value="EIT83965.1"/>
    <property type="molecule type" value="Genomic_DNA"/>
</dbReference>
<accession>I8UAM8</accession>
<gene>
    <name evidence="2" type="ORF">A374_18059</name>
</gene>
<dbReference type="Proteomes" id="UP000004080">
    <property type="component" value="Unassembled WGS sequence"/>
</dbReference>
<feature type="chain" id="PRO_5003714895" evidence="1">
    <location>
        <begin position="23"/>
        <end position="377"/>
    </location>
</feature>
<dbReference type="PATRIC" id="fig|1196324.3.peg.3684"/>
<evidence type="ECO:0000313" key="3">
    <source>
        <dbReference type="Proteomes" id="UP000004080"/>
    </source>
</evidence>
<dbReference type="SUPFAM" id="SSF50998">
    <property type="entry name" value="Quinoprotein alcohol dehydrogenase-like"/>
    <property type="match status" value="1"/>
</dbReference>
<dbReference type="STRING" id="1196324.A374_18059"/>
<dbReference type="RefSeq" id="WP_007203681.1">
    <property type="nucleotide sequence ID" value="NZ_AKKV01000042.1"/>
</dbReference>
<feature type="signal peptide" evidence="1">
    <location>
        <begin position="1"/>
        <end position="22"/>
    </location>
</feature>
<comment type="caution">
    <text evidence="2">The sequence shown here is derived from an EMBL/GenBank/DDBJ whole genome shotgun (WGS) entry which is preliminary data.</text>
</comment>
<evidence type="ECO:0000313" key="2">
    <source>
        <dbReference type="EMBL" id="EIT83965.1"/>
    </source>
</evidence>
<reference evidence="2 3" key="1">
    <citation type="journal article" date="2012" name="J. Bacteriol.">
        <title>Genome of Bacillus macauensis ZFHKF-1, a Long-Chain-Forming Bacterium.</title>
        <authorList>
            <person name="Cai L."/>
            <person name="Zhang T."/>
        </authorList>
    </citation>
    <scope>NUCLEOTIDE SEQUENCE [LARGE SCALE GENOMIC DNA]</scope>
    <source>
        <strain evidence="2 3">ZFHKF-1</strain>
    </source>
</reference>
<keyword evidence="3" id="KW-1185">Reference proteome</keyword>
<name>I8UAM8_9BACL</name>
<sequence length="377" mass="42750">MKKWLIGLSTAAILSVPFEANAATLPAAATKMFTLQHQDAYADVNRTNQYVGVRGMNQYTLYDQGGKQRYRLKVKGSVSTLGPRGGLYIVDGKPGKLNRLRSYSTKGKLLWSKTMKNTIVTEIKSTKDGYLYVSYQNKEKKRYTLARLAPKTGKVLAKWKGNQPNVYFGQNGHALLPLSNQSFAVIKGSKKLYTIKTKHAISIEYATLSNDGHLYMHGNNEKTGGLLEQLYSPKGKLLKTFKLANYNSIFFNDKNELFIGYQDSRVKGKNYYYDWYDRAGKHVKSFSLSLGKKGKGQSFHVLHAPNRHTLYGYHVTNNKQVMYKMRNNKIIGKTKLPSVMMEAAHYEPLESVPYGASFLDTNVASKDKVDLHLYRYK</sequence>
<organism evidence="2 3">
    <name type="scientific">Fictibacillus macauensis ZFHKF-1</name>
    <dbReference type="NCBI Taxonomy" id="1196324"/>
    <lineage>
        <taxon>Bacteria</taxon>
        <taxon>Bacillati</taxon>
        <taxon>Bacillota</taxon>
        <taxon>Bacilli</taxon>
        <taxon>Bacillales</taxon>
        <taxon>Fictibacillaceae</taxon>
        <taxon>Fictibacillus</taxon>
    </lineage>
</organism>
<keyword evidence="1" id="KW-0732">Signal</keyword>
<dbReference type="AlphaFoldDB" id="I8UAM8"/>
<dbReference type="InterPro" id="IPR015943">
    <property type="entry name" value="WD40/YVTN_repeat-like_dom_sf"/>
</dbReference>
<dbReference type="Gene3D" id="2.130.10.10">
    <property type="entry name" value="YVTN repeat-like/Quinoprotein amine dehydrogenase"/>
    <property type="match status" value="1"/>
</dbReference>